<protein>
    <submittedName>
        <fullName evidence="1">Uncharacterized protein</fullName>
    </submittedName>
</protein>
<proteinExistence type="predicted"/>
<organism evidence="1">
    <name type="scientific">hydrothermal vent metagenome</name>
    <dbReference type="NCBI Taxonomy" id="652676"/>
    <lineage>
        <taxon>unclassified sequences</taxon>
        <taxon>metagenomes</taxon>
        <taxon>ecological metagenomes</taxon>
    </lineage>
</organism>
<evidence type="ECO:0000313" key="1">
    <source>
        <dbReference type="EMBL" id="SFV56980.1"/>
    </source>
</evidence>
<gene>
    <name evidence="1" type="ORF">MNB_SV-3-1341</name>
</gene>
<dbReference type="AlphaFoldDB" id="A0A1W1BTQ4"/>
<accession>A0A1W1BTQ4</accession>
<sequence>MNKPLYLKTNDMAKLIGYSGDYLLKNREILFFKGVHFFPKEKRIDWKVDKMIEWVEGNSLSDKAKNILDLVS</sequence>
<reference evidence="1" key="1">
    <citation type="submission" date="2016-10" db="EMBL/GenBank/DDBJ databases">
        <authorList>
            <person name="de Groot N.N."/>
        </authorList>
    </citation>
    <scope>NUCLEOTIDE SEQUENCE</scope>
</reference>
<name>A0A1W1BTQ4_9ZZZZ</name>
<dbReference type="EMBL" id="FPHI01000015">
    <property type="protein sequence ID" value="SFV56980.1"/>
    <property type="molecule type" value="Genomic_DNA"/>
</dbReference>